<keyword evidence="2" id="KW-1185">Reference proteome</keyword>
<dbReference type="Proteomes" id="UP001299546">
    <property type="component" value="Unassembled WGS sequence"/>
</dbReference>
<accession>A0ABS8DFG9</accession>
<evidence type="ECO:0000313" key="2">
    <source>
        <dbReference type="Proteomes" id="UP001299546"/>
    </source>
</evidence>
<dbReference type="RefSeq" id="WP_082891639.1">
    <property type="nucleotide sequence ID" value="NZ_JAJCIQ010000003.1"/>
</dbReference>
<dbReference type="EMBL" id="JAJCIS010000003">
    <property type="protein sequence ID" value="MCB7387166.1"/>
    <property type="molecule type" value="Genomic_DNA"/>
</dbReference>
<organism evidence="1 2">
    <name type="scientific">Bariatricus massiliensis</name>
    <dbReference type="NCBI Taxonomy" id="1745713"/>
    <lineage>
        <taxon>Bacteria</taxon>
        <taxon>Bacillati</taxon>
        <taxon>Bacillota</taxon>
        <taxon>Clostridia</taxon>
        <taxon>Lachnospirales</taxon>
        <taxon>Lachnospiraceae</taxon>
        <taxon>Bariatricus</taxon>
    </lineage>
</organism>
<dbReference type="InterPro" id="IPR024499">
    <property type="entry name" value="Mbeg1-like"/>
</dbReference>
<proteinExistence type="predicted"/>
<evidence type="ECO:0000313" key="1">
    <source>
        <dbReference type="EMBL" id="MCB7387166.1"/>
    </source>
</evidence>
<sequence>MCSVSYYSFYNTVYIAFRGTDFTIVGWCEDFMMGYQVVPAQRYAAKYNKIVNKVIRIVPEFSNMIY</sequence>
<gene>
    <name evidence="1" type="ORF">LIZ65_07665</name>
</gene>
<dbReference type="Pfam" id="PF11187">
    <property type="entry name" value="Mbeg1-like"/>
    <property type="match status" value="1"/>
</dbReference>
<protein>
    <submittedName>
        <fullName evidence="1">DUF2974 domain-containing protein</fullName>
    </submittedName>
</protein>
<comment type="caution">
    <text evidence="1">The sequence shown here is derived from an EMBL/GenBank/DDBJ whole genome shotgun (WGS) entry which is preliminary data.</text>
</comment>
<name>A0ABS8DFG9_9FIRM</name>
<reference evidence="1 2" key="1">
    <citation type="submission" date="2021-10" db="EMBL/GenBank/DDBJ databases">
        <title>Collection of gut derived symbiotic bacterial strains cultured from healthy donors.</title>
        <authorList>
            <person name="Lin H."/>
            <person name="Littmann E."/>
            <person name="Kohout C."/>
            <person name="Pamer E.G."/>
        </authorList>
    </citation>
    <scope>NUCLEOTIDE SEQUENCE [LARGE SCALE GENOMIC DNA]</scope>
    <source>
        <strain evidence="1 2">DFI.1.165</strain>
    </source>
</reference>